<gene>
    <name evidence="2" type="ORF">OIDMADRAFT_52742</name>
</gene>
<name>A0A0C3CV84_OIDMZ</name>
<keyword evidence="3" id="KW-1185">Reference proteome</keyword>
<dbReference type="PANTHER" id="PTHR24148">
    <property type="entry name" value="ANKYRIN REPEAT DOMAIN-CONTAINING PROTEIN 39 HOMOLOG-RELATED"/>
    <property type="match status" value="1"/>
</dbReference>
<sequence>MPPTWSHSVRPAAKLPHAQCLASDPAIFTHCGRCLSVITWDSCTYQCRPCALEYSTSQRLCSMCYAEVDQHGHQFSRLFYRIAAPSQPANQQIRLICNSCPELTDKQWNPQLEFAHSHYDISFCITKERADYTRLLRFRTCATAARPLIRLWAPKPMCSRCKEFLKYGSTVKVCLQRGCRTSYCSACVERRFAAAHEHKKSLSGVMLLLTPAVASIGMTHSDAAKAYHSNKSHLISCSNCGLGESLLFFEGLFCNSCKRKGLCISCLAAGAYSSLSPCTCPDPRPCFNFGLRSPQVFACKEDPLSTPDASLSAPSLTLPPAFPYEKFSPNLKEPIRLLRIHPGHQADKVKFTLQTHSLLSCPDYEAISYRWGGAPIPIYSDAGTPFLGSRNLVTALVALRHPDKPRMLWADAICINQGDKKEREQQVKNMANVYRQAAQVLVWLGPGDRDTEGIFGWISGERKRQIQIQTKIARALRGQPPEMFEKLRKYANVDPKVNATMRELVRETVHVLRSDMDKFLEKPYFTRVWVVQEIYYATSIQVVCGSSAIDWDTFVAACSTYAQSKGLQDQFPRTSGTTPGPSALAAFRRQKSLSGPATLDEILGGGGSWFNTRIAGETLVATGRTTSKLFNFAKRKVRKITEAVKPVERPCGDLLTVLTTFWSYNATDPLDKIYALRNLVRDCDVEVNYDKSLPELFKDVAIAIMQQSGSLELLTMANCARKTALGLPSWVPDWTNFDSGSMPLQLNQAYRQNVFETPYMLPYTASGNGKSPMPVPTRDGDILTVSGYLFDGLGTVGLKMPNFNFFWNSMSRSSRDGVMECLFNWDSIGMSPPSSPTDQSTMIEAQAEEAYCLTLSRGTYWVGLGHRAPALAEFHKWRTALWSIHQSHLTRGDAELAFLADEDSRFSRVGISSWRNYTLARAKAGSLVMGIGEIKEGDEIALLKGCALPLIVRHTDVPGRFKLVGAAYVHGIMEGQAWIESKCRPMQFG</sequence>
<accession>A0A0C3CV84</accession>
<reference evidence="3" key="2">
    <citation type="submission" date="2015-01" db="EMBL/GenBank/DDBJ databases">
        <title>Evolutionary Origins and Diversification of the Mycorrhizal Mutualists.</title>
        <authorList>
            <consortium name="DOE Joint Genome Institute"/>
            <consortium name="Mycorrhizal Genomics Consortium"/>
            <person name="Kohler A."/>
            <person name="Kuo A."/>
            <person name="Nagy L.G."/>
            <person name="Floudas D."/>
            <person name="Copeland A."/>
            <person name="Barry K.W."/>
            <person name="Cichocki N."/>
            <person name="Veneault-Fourrey C."/>
            <person name="LaButti K."/>
            <person name="Lindquist E.A."/>
            <person name="Lipzen A."/>
            <person name="Lundell T."/>
            <person name="Morin E."/>
            <person name="Murat C."/>
            <person name="Riley R."/>
            <person name="Ohm R."/>
            <person name="Sun H."/>
            <person name="Tunlid A."/>
            <person name="Henrissat B."/>
            <person name="Grigoriev I.V."/>
            <person name="Hibbett D.S."/>
            <person name="Martin F."/>
        </authorList>
    </citation>
    <scope>NUCLEOTIDE SEQUENCE [LARGE SCALE GENOMIC DNA]</scope>
    <source>
        <strain evidence="3">Zn</strain>
    </source>
</reference>
<evidence type="ECO:0000259" key="1">
    <source>
        <dbReference type="Pfam" id="PF06985"/>
    </source>
</evidence>
<evidence type="ECO:0000313" key="2">
    <source>
        <dbReference type="EMBL" id="KIN02919.1"/>
    </source>
</evidence>
<evidence type="ECO:0000313" key="3">
    <source>
        <dbReference type="Proteomes" id="UP000054321"/>
    </source>
</evidence>
<protein>
    <recommendedName>
        <fullName evidence="1">Heterokaryon incompatibility domain-containing protein</fullName>
    </recommendedName>
</protein>
<proteinExistence type="predicted"/>
<dbReference type="InParanoid" id="A0A0C3CV84"/>
<dbReference type="PANTHER" id="PTHR24148:SF64">
    <property type="entry name" value="HETEROKARYON INCOMPATIBILITY DOMAIN-CONTAINING PROTEIN"/>
    <property type="match status" value="1"/>
</dbReference>
<dbReference type="InterPro" id="IPR010730">
    <property type="entry name" value="HET"/>
</dbReference>
<dbReference type="EMBL" id="KN832874">
    <property type="protein sequence ID" value="KIN02919.1"/>
    <property type="molecule type" value="Genomic_DNA"/>
</dbReference>
<dbReference type="OrthoDB" id="2157530at2759"/>
<reference evidence="2 3" key="1">
    <citation type="submission" date="2014-04" db="EMBL/GenBank/DDBJ databases">
        <authorList>
            <consortium name="DOE Joint Genome Institute"/>
            <person name="Kuo A."/>
            <person name="Martino E."/>
            <person name="Perotto S."/>
            <person name="Kohler A."/>
            <person name="Nagy L.G."/>
            <person name="Floudas D."/>
            <person name="Copeland A."/>
            <person name="Barry K.W."/>
            <person name="Cichocki N."/>
            <person name="Veneault-Fourrey C."/>
            <person name="LaButti K."/>
            <person name="Lindquist E.A."/>
            <person name="Lipzen A."/>
            <person name="Lundell T."/>
            <person name="Morin E."/>
            <person name="Murat C."/>
            <person name="Sun H."/>
            <person name="Tunlid A."/>
            <person name="Henrissat B."/>
            <person name="Grigoriev I.V."/>
            <person name="Hibbett D.S."/>
            <person name="Martin F."/>
            <person name="Nordberg H.P."/>
            <person name="Cantor M.N."/>
            <person name="Hua S.X."/>
        </authorList>
    </citation>
    <scope>NUCLEOTIDE SEQUENCE [LARGE SCALE GENOMIC DNA]</scope>
    <source>
        <strain evidence="2 3">Zn</strain>
    </source>
</reference>
<dbReference type="HOGENOM" id="CLU_301890_0_0_1"/>
<feature type="domain" description="Heterokaryon incompatibility" evidence="1">
    <location>
        <begin position="364"/>
        <end position="533"/>
    </location>
</feature>
<dbReference type="InterPro" id="IPR052895">
    <property type="entry name" value="HetReg/Transcr_Mod"/>
</dbReference>
<dbReference type="AlphaFoldDB" id="A0A0C3CV84"/>
<dbReference type="Proteomes" id="UP000054321">
    <property type="component" value="Unassembled WGS sequence"/>
</dbReference>
<organism evidence="2 3">
    <name type="scientific">Oidiodendron maius (strain Zn)</name>
    <dbReference type="NCBI Taxonomy" id="913774"/>
    <lineage>
        <taxon>Eukaryota</taxon>
        <taxon>Fungi</taxon>
        <taxon>Dikarya</taxon>
        <taxon>Ascomycota</taxon>
        <taxon>Pezizomycotina</taxon>
        <taxon>Leotiomycetes</taxon>
        <taxon>Leotiomycetes incertae sedis</taxon>
        <taxon>Myxotrichaceae</taxon>
        <taxon>Oidiodendron</taxon>
    </lineage>
</organism>
<dbReference type="Pfam" id="PF06985">
    <property type="entry name" value="HET"/>
    <property type="match status" value="1"/>
</dbReference>
<dbReference type="Pfam" id="PF26639">
    <property type="entry name" value="Het-6_barrel"/>
    <property type="match status" value="1"/>
</dbReference>